<dbReference type="EMBL" id="CAJPEV010002189">
    <property type="protein sequence ID" value="CAG0896051.1"/>
    <property type="molecule type" value="Genomic_DNA"/>
</dbReference>
<proteinExistence type="predicted"/>
<organism evidence="2">
    <name type="scientific">Darwinula stevensoni</name>
    <dbReference type="NCBI Taxonomy" id="69355"/>
    <lineage>
        <taxon>Eukaryota</taxon>
        <taxon>Metazoa</taxon>
        <taxon>Ecdysozoa</taxon>
        <taxon>Arthropoda</taxon>
        <taxon>Crustacea</taxon>
        <taxon>Oligostraca</taxon>
        <taxon>Ostracoda</taxon>
        <taxon>Podocopa</taxon>
        <taxon>Podocopida</taxon>
        <taxon>Darwinulocopina</taxon>
        <taxon>Darwinuloidea</taxon>
        <taxon>Darwinulidae</taxon>
        <taxon>Darwinula</taxon>
    </lineage>
</organism>
<evidence type="ECO:0000313" key="3">
    <source>
        <dbReference type="Proteomes" id="UP000677054"/>
    </source>
</evidence>
<gene>
    <name evidence="2" type="ORF">DSTB1V02_LOCUS9033</name>
</gene>
<accession>A0A7R9A873</accession>
<protein>
    <submittedName>
        <fullName evidence="2">Uncharacterized protein</fullName>
    </submittedName>
</protein>
<dbReference type="Proteomes" id="UP000677054">
    <property type="component" value="Unassembled WGS sequence"/>
</dbReference>
<evidence type="ECO:0000313" key="2">
    <source>
        <dbReference type="EMBL" id="CAD7249234.1"/>
    </source>
</evidence>
<dbReference type="EMBL" id="LR901706">
    <property type="protein sequence ID" value="CAD7249234.1"/>
    <property type="molecule type" value="Genomic_DNA"/>
</dbReference>
<keyword evidence="3" id="KW-1185">Reference proteome</keyword>
<sequence>MMEFSRLFAVIVSFNLIDQFPMRVDVAGFLVSALALLMLRMTVGHPLETGQSSIRAERSAIAGARAHPDAWAHPSAWAHPDAGPLADAEADPSGLYSDPPGGRRRHNFGNNRNHGIRTADHLGGFGRRR</sequence>
<dbReference type="AlphaFoldDB" id="A0A7R9A873"/>
<reference evidence="2" key="1">
    <citation type="submission" date="2020-11" db="EMBL/GenBank/DDBJ databases">
        <authorList>
            <person name="Tran Van P."/>
        </authorList>
    </citation>
    <scope>NUCLEOTIDE SEQUENCE</scope>
</reference>
<feature type="region of interest" description="Disordered" evidence="1">
    <location>
        <begin position="72"/>
        <end position="129"/>
    </location>
</feature>
<evidence type="ECO:0000256" key="1">
    <source>
        <dbReference type="SAM" id="MobiDB-lite"/>
    </source>
</evidence>
<name>A0A7R9A873_9CRUS</name>